<dbReference type="PANTHER" id="PTHR13696:SF99">
    <property type="entry name" value="COBYRINIC ACID AC-DIAMIDE SYNTHASE"/>
    <property type="match status" value="1"/>
</dbReference>
<evidence type="ECO:0000313" key="2">
    <source>
        <dbReference type="Proteomes" id="UP000310597"/>
    </source>
</evidence>
<dbReference type="CDD" id="cd02042">
    <property type="entry name" value="ParAB_family"/>
    <property type="match status" value="1"/>
</dbReference>
<dbReference type="PANTHER" id="PTHR13696">
    <property type="entry name" value="P-LOOP CONTAINING NUCLEOSIDE TRIPHOSPHATE HYDROLASE"/>
    <property type="match status" value="1"/>
</dbReference>
<protein>
    <submittedName>
        <fullName evidence="1">ParA family protein</fullName>
    </submittedName>
</protein>
<dbReference type="InterPro" id="IPR009744">
    <property type="entry name" value="VirC1"/>
</dbReference>
<dbReference type="Gene3D" id="3.40.50.300">
    <property type="entry name" value="P-loop containing nucleotide triphosphate hydrolases"/>
    <property type="match status" value="1"/>
</dbReference>
<sequence>MKERRTSVQRVTSTVCGGVFMQVITIVQTKGGSGKTTTAMLLASAALNLGRRVTLIDGDVNAQLGRWRDSFELAAWEGAQKPVWPESLAILSPPESVEGLLSLLEAEEARGVDLVVIDTRPGTHTDTEDFCLISDLVLIPARPVYAEWEMTHRAVLWMDDLRASIAEGERFPAVRVLVMDAGPKIIDAATREGGMAQLPKRDQDVLQEILRLDHLDVIVPHSRILEQLGYHGPLGPAARANAKAPGGRLVADAITRQLEVAELVLTGIDEVIPA</sequence>
<organism evidence="1 2">
    <name type="scientific">Rhodobacter capsulatus</name>
    <name type="common">Rhodopseudomonas capsulata</name>
    <dbReference type="NCBI Taxonomy" id="1061"/>
    <lineage>
        <taxon>Bacteria</taxon>
        <taxon>Pseudomonadati</taxon>
        <taxon>Pseudomonadota</taxon>
        <taxon>Alphaproteobacteria</taxon>
        <taxon>Rhodobacterales</taxon>
        <taxon>Rhodobacter group</taxon>
        <taxon>Rhodobacter</taxon>
    </lineage>
</organism>
<dbReference type="EMBL" id="SWJZ01000030">
    <property type="protein sequence ID" value="TKD21501.1"/>
    <property type="molecule type" value="Genomic_DNA"/>
</dbReference>
<dbReference type="OrthoDB" id="9804460at2"/>
<reference evidence="1 2" key="1">
    <citation type="submission" date="2019-04" db="EMBL/GenBank/DDBJ databases">
        <title>Draft Whole-Genome sequence of the purple photosynthetic bacterium Rhodobacter capsulatus SP108 with an indigenous class A beta-lactamase.</title>
        <authorList>
            <person name="Robertson S."/>
            <person name="Meyer T.E."/>
            <person name="Kyndt J.A."/>
        </authorList>
    </citation>
    <scope>NUCLEOTIDE SEQUENCE [LARGE SCALE GENOMIC DNA]</scope>
    <source>
        <strain evidence="1 2">SP108</strain>
    </source>
</reference>
<name>A0A4V5PP88_RHOCA</name>
<dbReference type="InterPro" id="IPR050678">
    <property type="entry name" value="DNA_Partitioning_ATPase"/>
</dbReference>
<dbReference type="Pfam" id="PF07015">
    <property type="entry name" value="VirC1"/>
    <property type="match status" value="1"/>
</dbReference>
<dbReference type="InterPro" id="IPR027417">
    <property type="entry name" value="P-loop_NTPase"/>
</dbReference>
<accession>A0A4V5PP88</accession>
<dbReference type="Proteomes" id="UP000310597">
    <property type="component" value="Unassembled WGS sequence"/>
</dbReference>
<dbReference type="AlphaFoldDB" id="A0A4V5PP88"/>
<comment type="caution">
    <text evidence="1">The sequence shown here is derived from an EMBL/GenBank/DDBJ whole genome shotgun (WGS) entry which is preliminary data.</text>
</comment>
<dbReference type="SUPFAM" id="SSF52540">
    <property type="entry name" value="P-loop containing nucleoside triphosphate hydrolases"/>
    <property type="match status" value="1"/>
</dbReference>
<gene>
    <name evidence="1" type="ORF">FBT96_09290</name>
</gene>
<evidence type="ECO:0000313" key="1">
    <source>
        <dbReference type="EMBL" id="TKD21501.1"/>
    </source>
</evidence>
<proteinExistence type="predicted"/>